<evidence type="ECO:0000256" key="1">
    <source>
        <dbReference type="ARBA" id="ARBA00004651"/>
    </source>
</evidence>
<evidence type="ECO:0000256" key="9">
    <source>
        <dbReference type="ARBA" id="ARBA00022989"/>
    </source>
</evidence>
<feature type="transmembrane region" description="Helical" evidence="11">
    <location>
        <begin position="736"/>
        <end position="755"/>
    </location>
</feature>
<keyword evidence="7 11" id="KW-0067">ATP-binding</keyword>
<dbReference type="PROSITE" id="PS00154">
    <property type="entry name" value="ATPASE_E1_E2"/>
    <property type="match status" value="1"/>
</dbReference>
<keyword evidence="9 11" id="KW-1133">Transmembrane helix</keyword>
<dbReference type="NCBIfam" id="TIGR01511">
    <property type="entry name" value="ATPase-IB1_Cu"/>
    <property type="match status" value="1"/>
</dbReference>
<dbReference type="GO" id="GO:0055070">
    <property type="term" value="P:copper ion homeostasis"/>
    <property type="evidence" value="ECO:0007669"/>
    <property type="project" value="TreeGrafter"/>
</dbReference>
<evidence type="ECO:0000256" key="8">
    <source>
        <dbReference type="ARBA" id="ARBA00022967"/>
    </source>
</evidence>
<dbReference type="SUPFAM" id="SSF56784">
    <property type="entry name" value="HAD-like"/>
    <property type="match status" value="1"/>
</dbReference>
<dbReference type="PANTHER" id="PTHR43520:SF8">
    <property type="entry name" value="P-TYPE CU(+) TRANSPORTER"/>
    <property type="match status" value="1"/>
</dbReference>
<evidence type="ECO:0000256" key="11">
    <source>
        <dbReference type="RuleBase" id="RU362081"/>
    </source>
</evidence>
<dbReference type="InterPro" id="IPR045800">
    <property type="entry name" value="HMBD"/>
</dbReference>
<dbReference type="SFLD" id="SFLDF00027">
    <property type="entry name" value="p-type_atpase"/>
    <property type="match status" value="1"/>
</dbReference>
<dbReference type="InterPro" id="IPR018303">
    <property type="entry name" value="ATPase_P-typ_P_site"/>
</dbReference>
<dbReference type="GO" id="GO:0060003">
    <property type="term" value="P:copper ion export"/>
    <property type="evidence" value="ECO:0007669"/>
    <property type="project" value="UniProtKB-ARBA"/>
</dbReference>
<evidence type="ECO:0000256" key="3">
    <source>
        <dbReference type="ARBA" id="ARBA00022475"/>
    </source>
</evidence>
<feature type="transmembrane region" description="Helical" evidence="11">
    <location>
        <begin position="145"/>
        <end position="164"/>
    </location>
</feature>
<dbReference type="SUPFAM" id="SSF81653">
    <property type="entry name" value="Calcium ATPase, transduction domain A"/>
    <property type="match status" value="1"/>
</dbReference>
<dbReference type="GO" id="GO:0005507">
    <property type="term" value="F:copper ion binding"/>
    <property type="evidence" value="ECO:0007669"/>
    <property type="project" value="TreeGrafter"/>
</dbReference>
<dbReference type="EMBL" id="VAFM01000001">
    <property type="protein sequence ID" value="TKW61117.1"/>
    <property type="molecule type" value="Genomic_DNA"/>
</dbReference>
<feature type="transmembrane region" description="Helical" evidence="11">
    <location>
        <begin position="111"/>
        <end position="133"/>
    </location>
</feature>
<reference evidence="14 15" key="1">
    <citation type="journal article" date="2017" name="Nat. Commun.">
        <title>In situ click chemistry generation of cyclooxygenase-2 inhibitors.</title>
        <authorList>
            <person name="Bhardwaj A."/>
            <person name="Kaur J."/>
            <person name="Wuest M."/>
            <person name="Wuest F."/>
        </authorList>
    </citation>
    <scope>NUCLEOTIDE SEQUENCE [LARGE SCALE GENOMIC DNA]</scope>
    <source>
        <strain evidence="14">S2_018_000_R2_106</strain>
    </source>
</reference>
<keyword evidence="4 11" id="KW-0812">Transmembrane</keyword>
<feature type="transmembrane region" description="Helical" evidence="11">
    <location>
        <begin position="367"/>
        <end position="386"/>
    </location>
</feature>
<accession>A0A6N4RBL3</accession>
<dbReference type="InterPro" id="IPR059000">
    <property type="entry name" value="ATPase_P-type_domA"/>
</dbReference>
<dbReference type="PRINTS" id="PR00943">
    <property type="entry name" value="CUATPASE"/>
</dbReference>
<dbReference type="Pfam" id="PF00702">
    <property type="entry name" value="Hydrolase"/>
    <property type="match status" value="1"/>
</dbReference>
<feature type="domain" description="Heavy metal binding" evidence="13">
    <location>
        <begin position="67"/>
        <end position="92"/>
    </location>
</feature>
<dbReference type="NCBIfam" id="TIGR01525">
    <property type="entry name" value="ATPase-IB_hvy"/>
    <property type="match status" value="1"/>
</dbReference>
<dbReference type="InterPro" id="IPR023298">
    <property type="entry name" value="ATPase_P-typ_TM_dom_sf"/>
</dbReference>
<dbReference type="SFLD" id="SFLDS00003">
    <property type="entry name" value="Haloacid_Dehalogenase"/>
    <property type="match status" value="1"/>
</dbReference>
<dbReference type="NCBIfam" id="TIGR01494">
    <property type="entry name" value="ATPase_P-type"/>
    <property type="match status" value="1"/>
</dbReference>
<evidence type="ECO:0000256" key="4">
    <source>
        <dbReference type="ARBA" id="ARBA00022692"/>
    </source>
</evidence>
<dbReference type="FunFam" id="2.70.150.10:FF:000020">
    <property type="entry name" value="Copper-exporting P-type ATPase A"/>
    <property type="match status" value="1"/>
</dbReference>
<dbReference type="InterPro" id="IPR023299">
    <property type="entry name" value="ATPase_P-typ_cyto_dom_N"/>
</dbReference>
<organism evidence="14 15">
    <name type="scientific">Blastochloris viridis</name>
    <name type="common">Rhodopseudomonas viridis</name>
    <dbReference type="NCBI Taxonomy" id="1079"/>
    <lineage>
        <taxon>Bacteria</taxon>
        <taxon>Pseudomonadati</taxon>
        <taxon>Pseudomonadota</taxon>
        <taxon>Alphaproteobacteria</taxon>
        <taxon>Hyphomicrobiales</taxon>
        <taxon>Blastochloridaceae</taxon>
        <taxon>Blastochloris</taxon>
    </lineage>
</organism>
<dbReference type="SUPFAM" id="SSF81665">
    <property type="entry name" value="Calcium ATPase, transmembrane domain M"/>
    <property type="match status" value="1"/>
</dbReference>
<dbReference type="Pfam" id="PF00122">
    <property type="entry name" value="E1-E2_ATPase"/>
    <property type="match status" value="1"/>
</dbReference>
<feature type="domain" description="P-type ATPase A" evidence="12">
    <location>
        <begin position="247"/>
        <end position="347"/>
    </location>
</feature>
<comment type="caution">
    <text evidence="14">The sequence shown here is derived from an EMBL/GenBank/DDBJ whole genome shotgun (WGS) entry which is preliminary data.</text>
</comment>
<evidence type="ECO:0000256" key="7">
    <source>
        <dbReference type="ARBA" id="ARBA00022840"/>
    </source>
</evidence>
<evidence type="ECO:0000256" key="2">
    <source>
        <dbReference type="ARBA" id="ARBA00006024"/>
    </source>
</evidence>
<dbReference type="GO" id="GO:0016887">
    <property type="term" value="F:ATP hydrolysis activity"/>
    <property type="evidence" value="ECO:0007669"/>
    <property type="project" value="InterPro"/>
</dbReference>
<dbReference type="Gene3D" id="3.40.50.1000">
    <property type="entry name" value="HAD superfamily/HAD-like"/>
    <property type="match status" value="1"/>
</dbReference>
<sequence length="762" mass="80315">MDDHSHHKHGGGGSCCPPKVEKPEPVKSCCAHKPAKEETAHAQCHHGHHGHHGASKPVKAVNKDAIYICPMHPEVRQKGPGTCPICGMALEPENPAEAADDGELRDMTRRFWVAAALAAPLALVVMAMHLPGFPFPGLMHSPWNPWLQFLVATPVVFWAGWPFFERGWASLKTLKFNMFTLIMLGVSVAYGYSLFATVFPQWIGGTDMPDLYYEAAAVIVALVLLGQVLELKARNQTGNAVRELLQLAPETARIVRENGDEEDVPLHMVKVGDLLRVRPGGRVPVDGIVMEGFASVDQSMMTGEPVPVERVVGDKVVGGTILAGGSFIMRAEKVGGDTLLSRIVELVGKAQRSRAPIQKLVDTVSSWFVPAVLVVAVVAGLAWLAVGPDPKVTHALLAAVSVLIIACPCALGLATPMSIMVGTGRGAKAGILIRDAEALEVLGRVETLLIDKTGTLTLGKPTLQTVEALEGFTEEDILTFAGALEQNSEHPMSAAILAGAKEKGIKLPKITDFVSDSGKGIRGKIGNAKVMLGNAMLFKDAGVDTAKLAGRADELRAEGGTVVFLGVDGKLAGLLAAVDPVKDDAAKSVEELVALGIEVVMVTGDNRTTAEAVARKLGIKKVEADVLPDGKNAIVQKYQTEGKIVAMSGDGVNDAPALAQAHVGIAMGTGTDIAMESSGVTLVKGDVAGVVRAIHLSRATMGNIRQNLFLAFIYNGLSVPVAAGVFYPLFGWTLSPVIASAAMALSSVSVIANALRLRVLKL</sequence>
<dbReference type="InterPro" id="IPR023214">
    <property type="entry name" value="HAD_sf"/>
</dbReference>
<keyword evidence="14" id="KW-0378">Hydrolase</keyword>
<dbReference type="CDD" id="cd02094">
    <property type="entry name" value="P-type_ATPase_Cu-like"/>
    <property type="match status" value="1"/>
</dbReference>
<gene>
    <name evidence="14" type="primary">cadA</name>
    <name evidence="14" type="ORF">DI628_00365</name>
</gene>
<evidence type="ECO:0000259" key="12">
    <source>
        <dbReference type="Pfam" id="PF00122"/>
    </source>
</evidence>
<dbReference type="SFLD" id="SFLDG00002">
    <property type="entry name" value="C1.7:_P-type_atpase_like"/>
    <property type="match status" value="1"/>
</dbReference>
<dbReference type="GO" id="GO:0005886">
    <property type="term" value="C:plasma membrane"/>
    <property type="evidence" value="ECO:0007669"/>
    <property type="project" value="UniProtKB-SubCell"/>
</dbReference>
<evidence type="ECO:0000313" key="15">
    <source>
        <dbReference type="Proteomes" id="UP000320948"/>
    </source>
</evidence>
<keyword evidence="5 11" id="KW-0479">Metal-binding</keyword>
<dbReference type="InterPro" id="IPR044492">
    <property type="entry name" value="P_typ_ATPase_HD_dom"/>
</dbReference>
<keyword evidence="8" id="KW-1278">Translocase</keyword>
<dbReference type="PRINTS" id="PR00119">
    <property type="entry name" value="CATATPASE"/>
</dbReference>
<dbReference type="GO" id="GO:0043682">
    <property type="term" value="F:P-type divalent copper transporter activity"/>
    <property type="evidence" value="ECO:0007669"/>
    <property type="project" value="TreeGrafter"/>
</dbReference>
<dbReference type="InterPro" id="IPR008250">
    <property type="entry name" value="ATPase_P-typ_transduc_dom_A_sf"/>
</dbReference>
<keyword evidence="6 11" id="KW-0547">Nucleotide-binding</keyword>
<dbReference type="Proteomes" id="UP000320948">
    <property type="component" value="Unassembled WGS sequence"/>
</dbReference>
<dbReference type="AlphaFoldDB" id="A0A6N4RBL3"/>
<dbReference type="PANTHER" id="PTHR43520">
    <property type="entry name" value="ATP7, ISOFORM B"/>
    <property type="match status" value="1"/>
</dbReference>
<evidence type="ECO:0000256" key="6">
    <source>
        <dbReference type="ARBA" id="ARBA00022741"/>
    </source>
</evidence>
<feature type="transmembrane region" description="Helical" evidence="11">
    <location>
        <begin position="392"/>
        <end position="415"/>
    </location>
</feature>
<dbReference type="Gene3D" id="3.40.1110.10">
    <property type="entry name" value="Calcium-transporting ATPase, cytoplasmic domain N"/>
    <property type="match status" value="1"/>
</dbReference>
<keyword evidence="3 11" id="KW-1003">Cell membrane</keyword>
<evidence type="ECO:0000256" key="10">
    <source>
        <dbReference type="ARBA" id="ARBA00023136"/>
    </source>
</evidence>
<feature type="transmembrane region" description="Helical" evidence="11">
    <location>
        <begin position="211"/>
        <end position="229"/>
    </location>
</feature>
<protein>
    <submittedName>
        <fullName evidence="14">Cadmium-translocating P-type ATPase</fullName>
        <ecNumber evidence="14">3.6.3.3</ecNumber>
    </submittedName>
</protein>
<dbReference type="GO" id="GO:0005524">
    <property type="term" value="F:ATP binding"/>
    <property type="evidence" value="ECO:0007669"/>
    <property type="project" value="UniProtKB-UniRule"/>
</dbReference>
<feature type="transmembrane region" description="Helical" evidence="11">
    <location>
        <begin position="176"/>
        <end position="199"/>
    </location>
</feature>
<dbReference type="EC" id="3.6.3.3" evidence="14"/>
<evidence type="ECO:0000256" key="5">
    <source>
        <dbReference type="ARBA" id="ARBA00022723"/>
    </source>
</evidence>
<comment type="subcellular location">
    <subcellularLocation>
        <location evidence="1">Cell membrane</location>
        <topology evidence="1">Multi-pass membrane protein</topology>
    </subcellularLocation>
</comment>
<name>A0A6N4RBL3_BLAVI</name>
<proteinExistence type="inferred from homology"/>
<dbReference type="InterPro" id="IPR036412">
    <property type="entry name" value="HAD-like_sf"/>
</dbReference>
<evidence type="ECO:0000259" key="13">
    <source>
        <dbReference type="Pfam" id="PF19335"/>
    </source>
</evidence>
<evidence type="ECO:0000313" key="14">
    <source>
        <dbReference type="EMBL" id="TKW61117.1"/>
    </source>
</evidence>
<keyword evidence="10 11" id="KW-0472">Membrane</keyword>
<dbReference type="Pfam" id="PF19335">
    <property type="entry name" value="HMBD"/>
    <property type="match status" value="1"/>
</dbReference>
<dbReference type="Gene3D" id="2.70.150.10">
    <property type="entry name" value="Calcium-transporting ATPase, cytoplasmic transduction domain A"/>
    <property type="match status" value="1"/>
</dbReference>
<dbReference type="InterPro" id="IPR001757">
    <property type="entry name" value="P_typ_ATPase"/>
</dbReference>
<comment type="similarity">
    <text evidence="2 11">Belongs to the cation transport ATPase (P-type) (TC 3.A.3) family. Type IB subfamily.</text>
</comment>
<dbReference type="NCBIfam" id="TIGR01512">
    <property type="entry name" value="ATPase-IB2_Cd"/>
    <property type="match status" value="1"/>
</dbReference>
<dbReference type="InterPro" id="IPR027256">
    <property type="entry name" value="P-typ_ATPase_IB"/>
</dbReference>
<feature type="transmembrane region" description="Helical" evidence="11">
    <location>
        <begin position="708"/>
        <end position="730"/>
    </location>
</feature>